<dbReference type="SUPFAM" id="SSF51735">
    <property type="entry name" value="NAD(P)-binding Rossmann-fold domains"/>
    <property type="match status" value="1"/>
</dbReference>
<evidence type="ECO:0000256" key="2">
    <source>
        <dbReference type="ARBA" id="ARBA00010944"/>
    </source>
</evidence>
<comment type="similarity">
    <text evidence="2 6">Belongs to the dTDP-4-dehydrorhamnose reductase family.</text>
</comment>
<dbReference type="RefSeq" id="WP_345369603.1">
    <property type="nucleotide sequence ID" value="NZ_BAABJX010000017.1"/>
</dbReference>
<keyword evidence="6" id="KW-0521">NADP</keyword>
<dbReference type="Proteomes" id="UP001500298">
    <property type="component" value="Unassembled WGS sequence"/>
</dbReference>
<dbReference type="PANTHER" id="PTHR10491:SF4">
    <property type="entry name" value="METHIONINE ADENOSYLTRANSFERASE 2 SUBUNIT BETA"/>
    <property type="match status" value="1"/>
</dbReference>
<proteinExistence type="inferred from homology"/>
<dbReference type="Pfam" id="PF04321">
    <property type="entry name" value="RmlD_sub_bind"/>
    <property type="match status" value="1"/>
</dbReference>
<dbReference type="InterPro" id="IPR036291">
    <property type="entry name" value="NAD(P)-bd_dom_sf"/>
</dbReference>
<dbReference type="InterPro" id="IPR005913">
    <property type="entry name" value="dTDP_dehydrorham_reduct"/>
</dbReference>
<dbReference type="Gene3D" id="3.90.25.10">
    <property type="entry name" value="UDP-galactose 4-epimerase, domain 1"/>
    <property type="match status" value="1"/>
</dbReference>
<evidence type="ECO:0000313" key="8">
    <source>
        <dbReference type="EMBL" id="GAA4826764.1"/>
    </source>
</evidence>
<dbReference type="EC" id="1.1.1.133" evidence="3 6"/>
<dbReference type="EMBL" id="BAABJX010000017">
    <property type="protein sequence ID" value="GAA4826764.1"/>
    <property type="molecule type" value="Genomic_DNA"/>
</dbReference>
<comment type="caution">
    <text evidence="8">The sequence shown here is derived from an EMBL/GenBank/DDBJ whole genome shotgun (WGS) entry which is preliminary data.</text>
</comment>
<dbReference type="PANTHER" id="PTHR10491">
    <property type="entry name" value="DTDP-4-DEHYDRORHAMNOSE REDUCTASE"/>
    <property type="match status" value="1"/>
</dbReference>
<name>A0ABP9D4L7_9BACT</name>
<accession>A0ABP9D4L7</accession>
<evidence type="ECO:0000313" key="9">
    <source>
        <dbReference type="Proteomes" id="UP001500298"/>
    </source>
</evidence>
<feature type="domain" description="RmlD-like substrate binding" evidence="7">
    <location>
        <begin position="1"/>
        <end position="282"/>
    </location>
</feature>
<evidence type="ECO:0000259" key="7">
    <source>
        <dbReference type="Pfam" id="PF04321"/>
    </source>
</evidence>
<evidence type="ECO:0000256" key="3">
    <source>
        <dbReference type="ARBA" id="ARBA00012929"/>
    </source>
</evidence>
<reference evidence="9" key="1">
    <citation type="journal article" date="2019" name="Int. J. Syst. Evol. Microbiol.">
        <title>The Global Catalogue of Microorganisms (GCM) 10K type strain sequencing project: providing services to taxonomists for standard genome sequencing and annotation.</title>
        <authorList>
            <consortium name="The Broad Institute Genomics Platform"/>
            <consortium name="The Broad Institute Genome Sequencing Center for Infectious Disease"/>
            <person name="Wu L."/>
            <person name="Ma J."/>
        </authorList>
    </citation>
    <scope>NUCLEOTIDE SEQUENCE [LARGE SCALE GENOMIC DNA]</scope>
    <source>
        <strain evidence="9">JCM 18326</strain>
    </source>
</reference>
<dbReference type="Gene3D" id="3.40.50.720">
    <property type="entry name" value="NAD(P)-binding Rossmann-like Domain"/>
    <property type="match status" value="1"/>
</dbReference>
<keyword evidence="6" id="KW-0560">Oxidoreductase</keyword>
<evidence type="ECO:0000256" key="1">
    <source>
        <dbReference type="ARBA" id="ARBA00004781"/>
    </source>
</evidence>
<evidence type="ECO:0000256" key="6">
    <source>
        <dbReference type="RuleBase" id="RU364082"/>
    </source>
</evidence>
<comment type="function">
    <text evidence="6">Catalyzes the reduction of dTDP-6-deoxy-L-lyxo-4-hexulose to yield dTDP-L-rhamnose.</text>
</comment>
<dbReference type="NCBIfam" id="TIGR01214">
    <property type="entry name" value="rmlD"/>
    <property type="match status" value="1"/>
</dbReference>
<gene>
    <name evidence="8" type="primary">rfbD_1</name>
    <name evidence="8" type="ORF">GCM10023331_09320</name>
</gene>
<comment type="catalytic activity">
    <reaction evidence="5">
        <text>dTDP-beta-L-rhamnose + NADP(+) = dTDP-4-dehydro-beta-L-rhamnose + NADPH + H(+)</text>
        <dbReference type="Rhea" id="RHEA:21796"/>
        <dbReference type="ChEBI" id="CHEBI:15378"/>
        <dbReference type="ChEBI" id="CHEBI:57510"/>
        <dbReference type="ChEBI" id="CHEBI:57783"/>
        <dbReference type="ChEBI" id="CHEBI:58349"/>
        <dbReference type="ChEBI" id="CHEBI:62830"/>
        <dbReference type="EC" id="1.1.1.133"/>
    </reaction>
</comment>
<comment type="pathway">
    <text evidence="1 6">Carbohydrate biosynthesis; dTDP-L-rhamnose biosynthesis.</text>
</comment>
<sequence>MNILVTGKNGQLGSEIQVLANDCPNFNFIFTDVVELDITDRDRVQTFFAENTIDIVINCAAYTAVDKAEDEYELADRVNNQAVEYLVEAATTVNARFIHISTDYVFDGSGNIPYTEVDGVSPLGVYGKTKLAGEQHVLKASIPGIVIRTSWVYSSFGNNFVKTMMRLGKEREELGVIVDQIGSPTYARDLAEVCLSICVKEDQWRDSNEVYHYSNDGVCSWYDFATTIMELNGIDCVVKPIETIDYPTKAERPLYSVLNKKKIKEHFLLSHKHWKKSLVDCIYLLNGN</sequence>
<protein>
    <recommendedName>
        <fullName evidence="4 6">dTDP-4-dehydrorhamnose reductase</fullName>
        <ecNumber evidence="3 6">1.1.1.133</ecNumber>
    </recommendedName>
</protein>
<organism evidence="8 9">
    <name type="scientific">Algivirga pacifica</name>
    <dbReference type="NCBI Taxonomy" id="1162670"/>
    <lineage>
        <taxon>Bacteria</taxon>
        <taxon>Pseudomonadati</taxon>
        <taxon>Bacteroidota</taxon>
        <taxon>Cytophagia</taxon>
        <taxon>Cytophagales</taxon>
        <taxon>Flammeovirgaceae</taxon>
        <taxon>Algivirga</taxon>
    </lineage>
</organism>
<keyword evidence="9" id="KW-1185">Reference proteome</keyword>
<dbReference type="CDD" id="cd05254">
    <property type="entry name" value="dTDP_HR_like_SDR_e"/>
    <property type="match status" value="1"/>
</dbReference>
<evidence type="ECO:0000256" key="5">
    <source>
        <dbReference type="ARBA" id="ARBA00048200"/>
    </source>
</evidence>
<evidence type="ECO:0000256" key="4">
    <source>
        <dbReference type="ARBA" id="ARBA00017099"/>
    </source>
</evidence>
<dbReference type="InterPro" id="IPR029903">
    <property type="entry name" value="RmlD-like-bd"/>
</dbReference>